<evidence type="ECO:0008006" key="3">
    <source>
        <dbReference type="Google" id="ProtNLM"/>
    </source>
</evidence>
<keyword evidence="2" id="KW-1185">Reference proteome</keyword>
<dbReference type="AlphaFoldDB" id="A0A1I2UB47"/>
<dbReference type="STRING" id="414048.SAMN04489864_10266"/>
<sequence>MAIKKIKTILLGVIVFLSCLIFIQACEKSGSLGSAETLLLTENETKTAAFEGEKIAITATNFTDSRCPVNADCVWSGYAMLKVNFKEENKEQDITMCIGACEILSVNLPNTIILNGKTYKIKLQEVTPYPTLNKSVSEPSKAKIIITK</sequence>
<protein>
    <recommendedName>
        <fullName evidence="3">Lipoprotein</fullName>
    </recommendedName>
</protein>
<dbReference type="PROSITE" id="PS51257">
    <property type="entry name" value="PROKAR_LIPOPROTEIN"/>
    <property type="match status" value="1"/>
</dbReference>
<dbReference type="OrthoDB" id="163809at2"/>
<proteinExistence type="predicted"/>
<dbReference type="EMBL" id="FOPP01000002">
    <property type="protein sequence ID" value="SFG74364.1"/>
    <property type="molecule type" value="Genomic_DNA"/>
</dbReference>
<evidence type="ECO:0000313" key="1">
    <source>
        <dbReference type="EMBL" id="SFG74364.1"/>
    </source>
</evidence>
<dbReference type="RefSeq" id="WP_090992130.1">
    <property type="nucleotide sequence ID" value="NZ_FOPP01000002.1"/>
</dbReference>
<dbReference type="Proteomes" id="UP000199666">
    <property type="component" value="Unassembled WGS sequence"/>
</dbReference>
<name>A0A1I2UB47_9SPHI</name>
<reference evidence="1 2" key="1">
    <citation type="submission" date="2016-10" db="EMBL/GenBank/DDBJ databases">
        <authorList>
            <person name="de Groot N.N."/>
        </authorList>
    </citation>
    <scope>NUCLEOTIDE SEQUENCE [LARGE SCALE GENOMIC DNA]</scope>
    <source>
        <strain evidence="1 2">DSM 18684</strain>
    </source>
</reference>
<organism evidence="1 2">
    <name type="scientific">Pedobacter insulae</name>
    <dbReference type="NCBI Taxonomy" id="414048"/>
    <lineage>
        <taxon>Bacteria</taxon>
        <taxon>Pseudomonadati</taxon>
        <taxon>Bacteroidota</taxon>
        <taxon>Sphingobacteriia</taxon>
        <taxon>Sphingobacteriales</taxon>
        <taxon>Sphingobacteriaceae</taxon>
        <taxon>Pedobacter</taxon>
    </lineage>
</organism>
<evidence type="ECO:0000313" key="2">
    <source>
        <dbReference type="Proteomes" id="UP000199666"/>
    </source>
</evidence>
<accession>A0A1I2UB47</accession>
<gene>
    <name evidence="1" type="ORF">SAMN04489864_10266</name>
</gene>